<evidence type="ECO:0000259" key="2">
    <source>
        <dbReference type="Pfam" id="PF13205"/>
    </source>
</evidence>
<gene>
    <name evidence="3" type="ORF">INF28_10480</name>
</gene>
<dbReference type="Proteomes" id="UP000806542">
    <property type="component" value="Unassembled WGS sequence"/>
</dbReference>
<accession>A0A9D5R9A9</accession>
<dbReference type="AlphaFoldDB" id="A0A9D5R9A9"/>
<evidence type="ECO:0000313" key="4">
    <source>
        <dbReference type="Proteomes" id="UP000806542"/>
    </source>
</evidence>
<dbReference type="EMBL" id="JADCKB010000025">
    <property type="protein sequence ID" value="MBE5040885.1"/>
    <property type="molecule type" value="Genomic_DNA"/>
</dbReference>
<dbReference type="Pfam" id="PF13205">
    <property type="entry name" value="Big_5"/>
    <property type="match status" value="1"/>
</dbReference>
<keyword evidence="4" id="KW-1185">Reference proteome</keyword>
<name>A0A9D5R9A9_9FIRM</name>
<dbReference type="RefSeq" id="WP_226393426.1">
    <property type="nucleotide sequence ID" value="NZ_JADCKB010000025.1"/>
</dbReference>
<comment type="caution">
    <text evidence="3">The sequence shown here is derived from an EMBL/GenBank/DDBJ whole genome shotgun (WGS) entry which is preliminary data.</text>
</comment>
<organism evidence="3 4">
    <name type="scientific">Ructibacterium gallinarum</name>
    <dbReference type="NCBI Taxonomy" id="2779355"/>
    <lineage>
        <taxon>Bacteria</taxon>
        <taxon>Bacillati</taxon>
        <taxon>Bacillota</taxon>
        <taxon>Clostridia</taxon>
        <taxon>Eubacteriales</taxon>
        <taxon>Oscillospiraceae</taxon>
        <taxon>Ructibacterium</taxon>
    </lineage>
</organism>
<dbReference type="InterPro" id="IPR032812">
    <property type="entry name" value="SbsA_Ig"/>
</dbReference>
<sequence length="445" mass="49184">MDENMYGVATSEYFVNNHWGGTGEDYANGEVWETGWGSQGFFENAEDESGMIIQTSATCENPGNADIAISKIFTVNESLTGQEELNFTFEFNTFGIDDLENGAEIWFCYTNALGRLPMMKIGMNQSGYSVGFASSDSGLFMGIVPDNDTGVTIEKNKSYVLKLSMRPNKQGNSRLACVLESNGERKVAIVENWELAAIERMQSTGVVSIFVKQDMRAKTPVQLLNLKRVKIDGYREDVKLNTTFVPNDGAKDIRVDQTFSAEFESAVNEIMPEQISVTGEGFNGSVENLKMENDGKKVAFNIAGLKSNSTYTITLSNVYEQGTETAFDYTWSFTTGDSIAFGRARLKNGGDLTLGQNTVVVPYTNSENTAFDVCAVVAVCQGANNRYKIVDAFIEEFTQIDGLNGNLEFDVTLDSNTDRFIKIFMLKDKQTLIPMATEQLLYTAN</sequence>
<keyword evidence="1" id="KW-0732">Signal</keyword>
<evidence type="ECO:0000256" key="1">
    <source>
        <dbReference type="ARBA" id="ARBA00022729"/>
    </source>
</evidence>
<reference evidence="3" key="1">
    <citation type="submission" date="2020-10" db="EMBL/GenBank/DDBJ databases">
        <title>ChiBAC.</title>
        <authorList>
            <person name="Zenner C."/>
            <person name="Hitch T.C.A."/>
            <person name="Clavel T."/>
        </authorList>
    </citation>
    <scope>NUCLEOTIDE SEQUENCE</scope>
    <source>
        <strain evidence="3">DSM 107454</strain>
    </source>
</reference>
<protein>
    <submittedName>
        <fullName evidence="3">Ig-like domain-containing protein</fullName>
    </submittedName>
</protein>
<feature type="domain" description="SbsA Ig-like" evidence="2">
    <location>
        <begin position="243"/>
        <end position="335"/>
    </location>
</feature>
<proteinExistence type="predicted"/>
<evidence type="ECO:0000313" key="3">
    <source>
        <dbReference type="EMBL" id="MBE5040885.1"/>
    </source>
</evidence>